<evidence type="ECO:0000259" key="4">
    <source>
        <dbReference type="PROSITE" id="PS51118"/>
    </source>
</evidence>
<accession>A0A1G6DM12</accession>
<reference evidence="5 6" key="1">
    <citation type="submission" date="2016-10" db="EMBL/GenBank/DDBJ databases">
        <authorList>
            <person name="de Groot N.N."/>
        </authorList>
    </citation>
    <scope>NUCLEOTIDE SEQUENCE [LARGE SCALE GENOMIC DNA]</scope>
    <source>
        <strain evidence="5 6">ATCC 35022</strain>
    </source>
</reference>
<dbReference type="AlphaFoldDB" id="A0A1G6DM12"/>
<dbReference type="Gene3D" id="3.30.1050.10">
    <property type="entry name" value="SCP2 sterol-binding domain"/>
    <property type="match status" value="1"/>
</dbReference>
<dbReference type="InterPro" id="IPR002577">
    <property type="entry name" value="HTH_HxlR"/>
</dbReference>
<dbReference type="PANTHER" id="PTHR33204">
    <property type="entry name" value="TRANSCRIPTIONAL REGULATOR, MARR FAMILY"/>
    <property type="match status" value="1"/>
</dbReference>
<name>A0A1G6DM12_9HYPH</name>
<dbReference type="SUPFAM" id="SSF46785">
    <property type="entry name" value="Winged helix' DNA-binding domain"/>
    <property type="match status" value="1"/>
</dbReference>
<keyword evidence="2" id="KW-0238">DNA-binding</keyword>
<dbReference type="CDD" id="cd00090">
    <property type="entry name" value="HTH_ARSR"/>
    <property type="match status" value="1"/>
</dbReference>
<dbReference type="STRING" id="665467.SAMN02982931_03592"/>
<evidence type="ECO:0000313" key="5">
    <source>
        <dbReference type="EMBL" id="SDB46162.1"/>
    </source>
</evidence>
<protein>
    <submittedName>
        <fullName evidence="5">Transcriptional regulator, HxlR family</fullName>
    </submittedName>
</protein>
<dbReference type="GO" id="GO:0003677">
    <property type="term" value="F:DNA binding"/>
    <property type="evidence" value="ECO:0007669"/>
    <property type="project" value="UniProtKB-KW"/>
</dbReference>
<dbReference type="PANTHER" id="PTHR33204:SF18">
    <property type="entry name" value="TRANSCRIPTIONAL REGULATORY PROTEIN"/>
    <property type="match status" value="1"/>
</dbReference>
<dbReference type="InterPro" id="IPR036527">
    <property type="entry name" value="SCP2_sterol-bd_dom_sf"/>
</dbReference>
<feature type="domain" description="HTH hxlR-type" evidence="4">
    <location>
        <begin position="7"/>
        <end position="104"/>
    </location>
</feature>
<dbReference type="RefSeq" id="WP_090878433.1">
    <property type="nucleotide sequence ID" value="NZ_FMXQ01000007.1"/>
</dbReference>
<organism evidence="5 6">
    <name type="scientific">Bauldia litoralis</name>
    <dbReference type="NCBI Taxonomy" id="665467"/>
    <lineage>
        <taxon>Bacteria</taxon>
        <taxon>Pseudomonadati</taxon>
        <taxon>Pseudomonadota</taxon>
        <taxon>Alphaproteobacteria</taxon>
        <taxon>Hyphomicrobiales</taxon>
        <taxon>Kaistiaceae</taxon>
        <taxon>Bauldia</taxon>
    </lineage>
</organism>
<dbReference type="OrthoDB" id="9782219at2"/>
<dbReference type="PROSITE" id="PS51118">
    <property type="entry name" value="HTH_HXLR"/>
    <property type="match status" value="1"/>
</dbReference>
<keyword evidence="6" id="KW-1185">Reference proteome</keyword>
<proteinExistence type="predicted"/>
<dbReference type="Proteomes" id="UP000199071">
    <property type="component" value="Unassembled WGS sequence"/>
</dbReference>
<keyword evidence="3" id="KW-0804">Transcription</keyword>
<dbReference type="InterPro" id="IPR036390">
    <property type="entry name" value="WH_DNA-bd_sf"/>
</dbReference>
<evidence type="ECO:0000256" key="3">
    <source>
        <dbReference type="ARBA" id="ARBA00023163"/>
    </source>
</evidence>
<dbReference type="Pfam" id="PF01638">
    <property type="entry name" value="HxlR"/>
    <property type="match status" value="1"/>
</dbReference>
<dbReference type="InterPro" id="IPR036388">
    <property type="entry name" value="WH-like_DNA-bd_sf"/>
</dbReference>
<keyword evidence="1" id="KW-0805">Transcription regulation</keyword>
<dbReference type="GO" id="GO:0006355">
    <property type="term" value="P:regulation of DNA-templated transcription"/>
    <property type="evidence" value="ECO:0007669"/>
    <property type="project" value="UniProtKB-ARBA"/>
</dbReference>
<gene>
    <name evidence="5" type="ORF">SAMN02982931_03592</name>
</gene>
<evidence type="ECO:0000313" key="6">
    <source>
        <dbReference type="Proteomes" id="UP000199071"/>
    </source>
</evidence>
<sequence>MKYGQFCPIAKASEILGEKWTILIVRELLMGSTRFNELQRGLGVISPTILTKRLSMLTERGLVHRKRIPGQRGYEYHATESCRELLPILLSLGGWGMRWARTNLTESDYDVELLMLYLERSIVPDKLPGNQAVIRFRFADIQDISDWWIVVSDDHVDVCTTDPGKDVDVYFNTTVRAMTDVWMAERSYKDAVNAGDITVTGPRVLTRNVESWMRNCIFADLPAARAILGVQPML</sequence>
<dbReference type="InterPro" id="IPR011991">
    <property type="entry name" value="ArsR-like_HTH"/>
</dbReference>
<evidence type="ECO:0000256" key="2">
    <source>
        <dbReference type="ARBA" id="ARBA00023125"/>
    </source>
</evidence>
<dbReference type="SUPFAM" id="SSF55718">
    <property type="entry name" value="SCP-like"/>
    <property type="match status" value="1"/>
</dbReference>
<dbReference type="Gene3D" id="1.10.10.10">
    <property type="entry name" value="Winged helix-like DNA-binding domain superfamily/Winged helix DNA-binding domain"/>
    <property type="match status" value="1"/>
</dbReference>
<dbReference type="EMBL" id="FMXQ01000007">
    <property type="protein sequence ID" value="SDB46162.1"/>
    <property type="molecule type" value="Genomic_DNA"/>
</dbReference>
<evidence type="ECO:0000256" key="1">
    <source>
        <dbReference type="ARBA" id="ARBA00023015"/>
    </source>
</evidence>